<evidence type="ECO:0000313" key="4">
    <source>
        <dbReference type="Proteomes" id="UP000198856"/>
    </source>
</evidence>
<dbReference type="Proteomes" id="UP000198856">
    <property type="component" value="Unassembled WGS sequence"/>
</dbReference>
<dbReference type="AlphaFoldDB" id="A0A1G8XV44"/>
<keyword evidence="2" id="KW-0472">Membrane</keyword>
<feature type="transmembrane region" description="Helical" evidence="2">
    <location>
        <begin position="303"/>
        <end position="323"/>
    </location>
</feature>
<name>A0A1G8XV44_9EURY</name>
<dbReference type="EMBL" id="FNFC01000012">
    <property type="protein sequence ID" value="SDJ94381.1"/>
    <property type="molecule type" value="Genomic_DNA"/>
</dbReference>
<keyword evidence="2" id="KW-0812">Transmembrane</keyword>
<reference evidence="3 4" key="1">
    <citation type="submission" date="2016-10" db="EMBL/GenBank/DDBJ databases">
        <authorList>
            <person name="de Groot N.N."/>
        </authorList>
    </citation>
    <scope>NUCLEOTIDE SEQUENCE [LARGE SCALE GENOMIC DNA]</scope>
    <source>
        <strain evidence="3 4">IBRC-M10015</strain>
    </source>
</reference>
<feature type="region of interest" description="Disordered" evidence="1">
    <location>
        <begin position="234"/>
        <end position="299"/>
    </location>
</feature>
<evidence type="ECO:0000256" key="2">
    <source>
        <dbReference type="SAM" id="Phobius"/>
    </source>
</evidence>
<proteinExistence type="predicted"/>
<sequence>MNVPIRWIVLLGCVPVLLGSGVIALDSPSLQVENSHDVPERTVTIGGDKVTIDAISRYNRGETISVTVSGPEDALVQLRNKDRQLEDVVRLSNDGTRHVTFSTEYLEPGTYAVALEINGAYEEAVPVVVSGYDLNVTAPSTVATDEQFVVTTELDYRNRTSPPEAVEIAVWNGDTVFNATAEQTAATTYRADFSLRDASPGNFQVYVAAISDEQVEGFPNALAIDSDTAVTVTEGAGNQNNSATETPTDNRTPTESGDGTGTPQRRTQTESNRDGTTPDDSVIEPNGTRTRTGVNSDGNGPGFGVSSLLSGSVLGIVLSLAYARRYR</sequence>
<keyword evidence="2" id="KW-1133">Transmembrane helix</keyword>
<protein>
    <submittedName>
        <fullName evidence="3">Uncharacterized protein</fullName>
    </submittedName>
</protein>
<evidence type="ECO:0000313" key="3">
    <source>
        <dbReference type="EMBL" id="SDJ94381.1"/>
    </source>
</evidence>
<gene>
    <name evidence="3" type="ORF">SAMN05216226_11296</name>
</gene>
<organism evidence="3 4">
    <name type="scientific">Halovenus aranensis</name>
    <dbReference type="NCBI Taxonomy" id="890420"/>
    <lineage>
        <taxon>Archaea</taxon>
        <taxon>Methanobacteriati</taxon>
        <taxon>Methanobacteriota</taxon>
        <taxon>Stenosarchaea group</taxon>
        <taxon>Halobacteria</taxon>
        <taxon>Halobacteriales</taxon>
        <taxon>Haloarculaceae</taxon>
        <taxon>Halovenus</taxon>
    </lineage>
</organism>
<evidence type="ECO:0000256" key="1">
    <source>
        <dbReference type="SAM" id="MobiDB-lite"/>
    </source>
</evidence>
<dbReference type="STRING" id="890420.SAMN05216226_11296"/>
<feature type="compositionally biased region" description="Polar residues" evidence="1">
    <location>
        <begin position="287"/>
        <end position="298"/>
    </location>
</feature>
<keyword evidence="4" id="KW-1185">Reference proteome</keyword>
<feature type="compositionally biased region" description="Polar residues" evidence="1">
    <location>
        <begin position="234"/>
        <end position="266"/>
    </location>
</feature>
<accession>A0A1G8XV44</accession>